<evidence type="ECO:0000313" key="3">
    <source>
        <dbReference type="Proteomes" id="UP001341840"/>
    </source>
</evidence>
<gene>
    <name evidence="2" type="ORF">PIB30_059653</name>
</gene>
<evidence type="ECO:0000313" key="2">
    <source>
        <dbReference type="EMBL" id="MED6136853.1"/>
    </source>
</evidence>
<organism evidence="2 3">
    <name type="scientific">Stylosanthes scabra</name>
    <dbReference type="NCBI Taxonomy" id="79078"/>
    <lineage>
        <taxon>Eukaryota</taxon>
        <taxon>Viridiplantae</taxon>
        <taxon>Streptophyta</taxon>
        <taxon>Embryophyta</taxon>
        <taxon>Tracheophyta</taxon>
        <taxon>Spermatophyta</taxon>
        <taxon>Magnoliopsida</taxon>
        <taxon>eudicotyledons</taxon>
        <taxon>Gunneridae</taxon>
        <taxon>Pentapetalae</taxon>
        <taxon>rosids</taxon>
        <taxon>fabids</taxon>
        <taxon>Fabales</taxon>
        <taxon>Fabaceae</taxon>
        <taxon>Papilionoideae</taxon>
        <taxon>50 kb inversion clade</taxon>
        <taxon>dalbergioids sensu lato</taxon>
        <taxon>Dalbergieae</taxon>
        <taxon>Pterocarpus clade</taxon>
        <taxon>Stylosanthes</taxon>
    </lineage>
</organism>
<evidence type="ECO:0000256" key="1">
    <source>
        <dbReference type="SAM" id="MobiDB-lite"/>
    </source>
</evidence>
<dbReference type="Proteomes" id="UP001341840">
    <property type="component" value="Unassembled WGS sequence"/>
</dbReference>
<sequence>MMVTFGSCEGHGTKRDYVFQGITDNNQHFKVRATSVAKGVFEVTPSESTILVKSLVDIAAMLKEIKEGQAATSKPLTQHANTSQQVPVKHCGICSCNSRYTDECPQLQEDQTIAASHNYYNNQQSPPNNRQYYTQPQGWRDNQQNRWNSPQQPQQTQFRKPYTYNQP</sequence>
<feature type="compositionally biased region" description="Low complexity" evidence="1">
    <location>
        <begin position="119"/>
        <end position="133"/>
    </location>
</feature>
<reference evidence="2 3" key="1">
    <citation type="journal article" date="2023" name="Plants (Basel)">
        <title>Bridging the Gap: Combining Genomics and Transcriptomics Approaches to Understand Stylosanthes scabra, an Orphan Legume from the Brazilian Caatinga.</title>
        <authorList>
            <person name="Ferreira-Neto J.R.C."/>
            <person name="da Silva M.D."/>
            <person name="Binneck E."/>
            <person name="de Melo N.F."/>
            <person name="da Silva R.H."/>
            <person name="de Melo A.L.T.M."/>
            <person name="Pandolfi V."/>
            <person name="Bustamante F.O."/>
            <person name="Brasileiro-Vidal A.C."/>
            <person name="Benko-Iseppon A.M."/>
        </authorList>
    </citation>
    <scope>NUCLEOTIDE SEQUENCE [LARGE SCALE GENOMIC DNA]</scope>
    <source>
        <tissue evidence="2">Leaves</tissue>
    </source>
</reference>
<name>A0ABU6SM49_9FABA</name>
<feature type="compositionally biased region" description="Polar residues" evidence="1">
    <location>
        <begin position="134"/>
        <end position="167"/>
    </location>
</feature>
<keyword evidence="3" id="KW-1185">Reference proteome</keyword>
<comment type="caution">
    <text evidence="2">The sequence shown here is derived from an EMBL/GenBank/DDBJ whole genome shotgun (WGS) entry which is preliminary data.</text>
</comment>
<proteinExistence type="predicted"/>
<feature type="region of interest" description="Disordered" evidence="1">
    <location>
        <begin position="119"/>
        <end position="167"/>
    </location>
</feature>
<protein>
    <submittedName>
        <fullName evidence="2">Uncharacterized protein</fullName>
    </submittedName>
</protein>
<dbReference type="EMBL" id="JASCZI010060931">
    <property type="protein sequence ID" value="MED6136853.1"/>
    <property type="molecule type" value="Genomic_DNA"/>
</dbReference>
<accession>A0ABU6SM49</accession>